<gene>
    <name evidence="1" type="ORF">RA271_11310</name>
</gene>
<dbReference type="RefSeq" id="WP_241409101.1">
    <property type="nucleotide sequence ID" value="NZ_CP092923.1"/>
</dbReference>
<dbReference type="GeneID" id="96219155"/>
<sequence>MINTQDFEIWSVAAQRYDAQLESMLEAMLKEYRRHPGLEHLVRLYPSSLGVSGFKALERALTASERYVTVRDWGFVELRSGLYWFLKRRLQQSLIEDGQASQAMRDDYFAADLGL</sequence>
<dbReference type="EMBL" id="JAVCQK010000004">
    <property type="protein sequence ID" value="MFH7515768.1"/>
    <property type="molecule type" value="Genomic_DNA"/>
</dbReference>
<accession>A0ABW7NKK4</accession>
<comment type="caution">
    <text evidence="1">The sequence shown here is derived from an EMBL/GenBank/DDBJ whole genome shotgun (WGS) entry which is preliminary data.</text>
</comment>
<protein>
    <submittedName>
        <fullName evidence="1">Uncharacterized protein</fullName>
    </submittedName>
</protein>
<name>A0ABW7NKK4_9PSED</name>
<evidence type="ECO:0000313" key="2">
    <source>
        <dbReference type="Proteomes" id="UP001610657"/>
    </source>
</evidence>
<keyword evidence="2" id="KW-1185">Reference proteome</keyword>
<dbReference type="Proteomes" id="UP001610657">
    <property type="component" value="Unassembled WGS sequence"/>
</dbReference>
<organism evidence="1 2">
    <name type="scientific">Pseudomonas syringae pv. tagetis</name>
    <dbReference type="NCBI Taxonomy" id="129140"/>
    <lineage>
        <taxon>Bacteria</taxon>
        <taxon>Pseudomonadati</taxon>
        <taxon>Pseudomonadota</taxon>
        <taxon>Gammaproteobacteria</taxon>
        <taxon>Pseudomonadales</taxon>
        <taxon>Pseudomonadaceae</taxon>
        <taxon>Pseudomonas</taxon>
    </lineage>
</organism>
<evidence type="ECO:0000313" key="1">
    <source>
        <dbReference type="EMBL" id="MFH7515768.1"/>
    </source>
</evidence>
<proteinExistence type="predicted"/>
<reference evidence="1 2" key="1">
    <citation type="submission" date="2023-08" db="EMBL/GenBank/DDBJ databases">
        <title>Genomic and mutational analysis of Pseudomonas syringae pv. tagetis EB037 pathogenicity on sunflower.</title>
        <authorList>
            <person name="Maul J.E."/>
        </authorList>
    </citation>
    <scope>NUCLEOTIDE SEQUENCE [LARGE SCALE GENOMIC DNA]</scope>
    <source>
        <strain evidence="1 2">EB037_T1</strain>
    </source>
</reference>